<accession>A0A7J7MKY6</accession>
<dbReference type="AlphaFoldDB" id="A0A7J7MKY6"/>
<sequence length="248" mass="28872">MTLSMSLLKRLMKYMIEELFGEIRLRMDTESETSHLSNENLHPIPGYGGEYAEYHTPVGWMGFLQKYVKNVTTYHTVGDALRYIEFLQWEEALSFIYWMRRTTKDYVTLSLILCACSGLSDVVLEKQVHGFVYGHEFYSYDYVTNALIDMYGKCGNLRSSGNCFFEIGQLCRDKASWNALITSYASHWLSEEALRIFEEMQWETTLMSSLSAPFLQLVQIYLLLHKEIKFIVTCLGMAMIWMLFSMGN</sequence>
<feature type="repeat" description="PPR" evidence="2">
    <location>
        <begin position="173"/>
        <end position="203"/>
    </location>
</feature>
<dbReference type="OrthoDB" id="9990610at2759"/>
<dbReference type="PANTHER" id="PTHR24015:SF72">
    <property type="entry name" value="OS04G0436800 PROTEIN"/>
    <property type="match status" value="1"/>
</dbReference>
<name>A0A7J7MKY6_9MAGN</name>
<evidence type="ECO:0000313" key="3">
    <source>
        <dbReference type="EMBL" id="KAF6155497.1"/>
    </source>
</evidence>
<dbReference type="GO" id="GO:0003723">
    <property type="term" value="F:RNA binding"/>
    <property type="evidence" value="ECO:0007669"/>
    <property type="project" value="InterPro"/>
</dbReference>
<dbReference type="InterPro" id="IPR046960">
    <property type="entry name" value="PPR_At4g14850-like_plant"/>
</dbReference>
<proteinExistence type="predicted"/>
<evidence type="ECO:0000256" key="2">
    <source>
        <dbReference type="PROSITE-ProRule" id="PRU00708"/>
    </source>
</evidence>
<dbReference type="Gene3D" id="1.25.40.10">
    <property type="entry name" value="Tetratricopeptide repeat domain"/>
    <property type="match status" value="1"/>
</dbReference>
<evidence type="ECO:0000313" key="4">
    <source>
        <dbReference type="Proteomes" id="UP000541444"/>
    </source>
</evidence>
<evidence type="ECO:0000256" key="1">
    <source>
        <dbReference type="ARBA" id="ARBA00022737"/>
    </source>
</evidence>
<dbReference type="Proteomes" id="UP000541444">
    <property type="component" value="Unassembled WGS sequence"/>
</dbReference>
<keyword evidence="4" id="KW-1185">Reference proteome</keyword>
<reference evidence="3 4" key="1">
    <citation type="journal article" date="2020" name="IScience">
        <title>Genome Sequencing of the Endangered Kingdonia uniflora (Circaeasteraceae, Ranunculales) Reveals Potential Mechanisms of Evolutionary Specialization.</title>
        <authorList>
            <person name="Sun Y."/>
            <person name="Deng T."/>
            <person name="Zhang A."/>
            <person name="Moore M.J."/>
            <person name="Landis J.B."/>
            <person name="Lin N."/>
            <person name="Zhang H."/>
            <person name="Zhang X."/>
            <person name="Huang J."/>
            <person name="Zhang X."/>
            <person name="Sun H."/>
            <person name="Wang H."/>
        </authorList>
    </citation>
    <scope>NUCLEOTIDE SEQUENCE [LARGE SCALE GENOMIC DNA]</scope>
    <source>
        <strain evidence="3">TB1705</strain>
        <tissue evidence="3">Leaf</tissue>
    </source>
</reference>
<dbReference type="PROSITE" id="PS51375">
    <property type="entry name" value="PPR"/>
    <property type="match status" value="1"/>
</dbReference>
<gene>
    <name evidence="3" type="ORF">GIB67_017852</name>
</gene>
<dbReference type="InterPro" id="IPR011990">
    <property type="entry name" value="TPR-like_helical_dom_sf"/>
</dbReference>
<organism evidence="3 4">
    <name type="scientific">Kingdonia uniflora</name>
    <dbReference type="NCBI Taxonomy" id="39325"/>
    <lineage>
        <taxon>Eukaryota</taxon>
        <taxon>Viridiplantae</taxon>
        <taxon>Streptophyta</taxon>
        <taxon>Embryophyta</taxon>
        <taxon>Tracheophyta</taxon>
        <taxon>Spermatophyta</taxon>
        <taxon>Magnoliopsida</taxon>
        <taxon>Ranunculales</taxon>
        <taxon>Circaeasteraceae</taxon>
        <taxon>Kingdonia</taxon>
    </lineage>
</organism>
<dbReference type="InterPro" id="IPR002885">
    <property type="entry name" value="PPR_rpt"/>
</dbReference>
<evidence type="ECO:0008006" key="5">
    <source>
        <dbReference type="Google" id="ProtNLM"/>
    </source>
</evidence>
<keyword evidence="1" id="KW-0677">Repeat</keyword>
<dbReference type="EMBL" id="JACGCM010001420">
    <property type="protein sequence ID" value="KAF6155497.1"/>
    <property type="molecule type" value="Genomic_DNA"/>
</dbReference>
<dbReference type="GO" id="GO:0009451">
    <property type="term" value="P:RNA modification"/>
    <property type="evidence" value="ECO:0007669"/>
    <property type="project" value="InterPro"/>
</dbReference>
<dbReference type="Pfam" id="PF01535">
    <property type="entry name" value="PPR"/>
    <property type="match status" value="2"/>
</dbReference>
<protein>
    <recommendedName>
        <fullName evidence="5">Pentatricopeptide repeat-containing protein</fullName>
    </recommendedName>
</protein>
<comment type="caution">
    <text evidence="3">The sequence shown here is derived from an EMBL/GenBank/DDBJ whole genome shotgun (WGS) entry which is preliminary data.</text>
</comment>
<dbReference type="PANTHER" id="PTHR24015">
    <property type="entry name" value="OS07G0578800 PROTEIN-RELATED"/>
    <property type="match status" value="1"/>
</dbReference>